<dbReference type="GO" id="GO:0008270">
    <property type="term" value="F:zinc ion binding"/>
    <property type="evidence" value="ECO:0007669"/>
    <property type="project" value="InterPro"/>
</dbReference>
<evidence type="ECO:0000313" key="2">
    <source>
        <dbReference type="EMBL" id="PRP96420.1"/>
    </source>
</evidence>
<comment type="caution">
    <text evidence="2">The sequence shown here is derived from an EMBL/GenBank/DDBJ whole genome shotgun (WGS) entry which is preliminary data.</text>
</comment>
<dbReference type="Pfam" id="PF13602">
    <property type="entry name" value="ADH_zinc_N_2"/>
    <property type="match status" value="1"/>
</dbReference>
<dbReference type="PROSITE" id="PS01162">
    <property type="entry name" value="QOR_ZETA_CRYSTAL"/>
    <property type="match status" value="1"/>
</dbReference>
<dbReference type="Pfam" id="PF08240">
    <property type="entry name" value="ADH_N"/>
    <property type="match status" value="1"/>
</dbReference>
<reference evidence="2 3" key="1">
    <citation type="submission" date="2018-03" db="EMBL/GenBank/DDBJ databases">
        <title>Draft Genome Sequences of the Obligatory Marine Myxobacteria Enhygromyxa salina SWB007.</title>
        <authorList>
            <person name="Poehlein A."/>
            <person name="Moghaddam J.A."/>
            <person name="Harms H."/>
            <person name="Alanjari M."/>
            <person name="Koenig G.M."/>
            <person name="Daniel R."/>
            <person name="Schaeberle T.F."/>
        </authorList>
    </citation>
    <scope>NUCLEOTIDE SEQUENCE [LARGE SCALE GENOMIC DNA]</scope>
    <source>
        <strain evidence="2 3">SWB007</strain>
    </source>
</reference>
<evidence type="ECO:0000259" key="1">
    <source>
        <dbReference type="SMART" id="SM00829"/>
    </source>
</evidence>
<dbReference type="Gene3D" id="3.90.180.10">
    <property type="entry name" value="Medium-chain alcohol dehydrogenases, catalytic domain"/>
    <property type="match status" value="1"/>
</dbReference>
<dbReference type="InterPro" id="IPR020843">
    <property type="entry name" value="ER"/>
</dbReference>
<proteinExistence type="predicted"/>
<gene>
    <name evidence="2" type="primary">qorA_3</name>
    <name evidence="2" type="ORF">ENSA7_72350</name>
</gene>
<accession>A0A2S9XUK8</accession>
<dbReference type="AlphaFoldDB" id="A0A2S9XUK8"/>
<dbReference type="InterPro" id="IPR052733">
    <property type="entry name" value="Chloroplast_QOR"/>
</dbReference>
<protein>
    <submittedName>
        <fullName evidence="2">Quinone oxidoreductase 1</fullName>
        <ecNumber evidence="2">1.6.5.5</ecNumber>
    </submittedName>
</protein>
<organism evidence="2 3">
    <name type="scientific">Enhygromyxa salina</name>
    <dbReference type="NCBI Taxonomy" id="215803"/>
    <lineage>
        <taxon>Bacteria</taxon>
        <taxon>Pseudomonadati</taxon>
        <taxon>Myxococcota</taxon>
        <taxon>Polyangia</taxon>
        <taxon>Nannocystales</taxon>
        <taxon>Nannocystaceae</taxon>
        <taxon>Enhygromyxa</taxon>
    </lineage>
</organism>
<dbReference type="PANTHER" id="PTHR44013">
    <property type="entry name" value="ZINC-TYPE ALCOHOL DEHYDROGENASE-LIKE PROTEIN C16A3.02C"/>
    <property type="match status" value="1"/>
</dbReference>
<keyword evidence="2" id="KW-0560">Oxidoreductase</keyword>
<dbReference type="InterPro" id="IPR002364">
    <property type="entry name" value="Quin_OxRdtase/zeta-crystal_CS"/>
</dbReference>
<name>A0A2S9XUK8_9BACT</name>
<dbReference type="PANTHER" id="PTHR44013:SF1">
    <property type="entry name" value="ZINC-TYPE ALCOHOL DEHYDROGENASE-LIKE PROTEIN C16A3.02C"/>
    <property type="match status" value="1"/>
</dbReference>
<dbReference type="CDD" id="cd08267">
    <property type="entry name" value="MDR1"/>
    <property type="match status" value="1"/>
</dbReference>
<dbReference type="EC" id="1.6.5.5" evidence="2"/>
<dbReference type="InterPro" id="IPR036291">
    <property type="entry name" value="NAD(P)-bd_dom_sf"/>
</dbReference>
<feature type="domain" description="Enoyl reductase (ER)" evidence="1">
    <location>
        <begin position="20"/>
        <end position="322"/>
    </location>
</feature>
<dbReference type="SUPFAM" id="SSF51735">
    <property type="entry name" value="NAD(P)-binding Rossmann-fold domains"/>
    <property type="match status" value="1"/>
</dbReference>
<dbReference type="SMART" id="SM00829">
    <property type="entry name" value="PKS_ER"/>
    <property type="match status" value="1"/>
</dbReference>
<evidence type="ECO:0000313" key="3">
    <source>
        <dbReference type="Proteomes" id="UP000238823"/>
    </source>
</evidence>
<dbReference type="GO" id="GO:0003960">
    <property type="term" value="F:quinone reductase (NADPH) activity"/>
    <property type="evidence" value="ECO:0007669"/>
    <property type="project" value="UniProtKB-EC"/>
</dbReference>
<dbReference type="Proteomes" id="UP000238823">
    <property type="component" value="Unassembled WGS sequence"/>
</dbReference>
<dbReference type="Gene3D" id="3.40.50.720">
    <property type="entry name" value="NAD(P)-binding Rossmann-like Domain"/>
    <property type="match status" value="1"/>
</dbReference>
<dbReference type="InterPro" id="IPR013154">
    <property type="entry name" value="ADH-like_N"/>
</dbReference>
<dbReference type="InterPro" id="IPR011032">
    <property type="entry name" value="GroES-like_sf"/>
</dbReference>
<dbReference type="SUPFAM" id="SSF50129">
    <property type="entry name" value="GroES-like"/>
    <property type="match status" value="1"/>
</dbReference>
<dbReference type="EMBL" id="PVNL01000135">
    <property type="protein sequence ID" value="PRP96420.1"/>
    <property type="molecule type" value="Genomic_DNA"/>
</dbReference>
<sequence length="325" mass="34375">MLSGMHTAMTMKAIVQLGYGRPDVLELREIDAPLIGDDEVSIRVRASSINHADWLILMGEPLPLRLVYGLLRPRNPVIGMDMAGEVVAVGAAVTQFKPGDEVYGEIAGAYAERVSVRQDQIALKPANLGFEQAACMPVAAMTALQGLRDKAKVQPGHKVLINGASGGVGTFAVQIAKALGAEVTGVCSTRNLDLVRSLGADHVLDYTKGDFTATAERYDVIFDLVGSASISACRRVLSPSGVYVSSVGRTGWLLRALLLSLAPGRNVVVLAAQPTQADLQVLAQMVEAGAITPVIDQRYTLSEVPQALRRQGEGHARGKSAIAIA</sequence>